<dbReference type="InterPro" id="IPR012337">
    <property type="entry name" value="RNaseH-like_sf"/>
</dbReference>
<organism evidence="2 3">
    <name type="scientific">Telmatocola sphagniphila</name>
    <dbReference type="NCBI Taxonomy" id="1123043"/>
    <lineage>
        <taxon>Bacteria</taxon>
        <taxon>Pseudomonadati</taxon>
        <taxon>Planctomycetota</taxon>
        <taxon>Planctomycetia</taxon>
        <taxon>Gemmatales</taxon>
        <taxon>Gemmataceae</taxon>
    </lineage>
</organism>
<keyword evidence="2" id="KW-0540">Nuclease</keyword>
<dbReference type="GO" id="GO:0008408">
    <property type="term" value="F:3'-5' exonuclease activity"/>
    <property type="evidence" value="ECO:0007669"/>
    <property type="project" value="TreeGrafter"/>
</dbReference>
<dbReference type="KEGG" id="tsph:KIH39_01160"/>
<proteinExistence type="predicted"/>
<dbReference type="GO" id="GO:0006259">
    <property type="term" value="P:DNA metabolic process"/>
    <property type="evidence" value="ECO:0007669"/>
    <property type="project" value="UniProtKB-ARBA"/>
</dbReference>
<keyword evidence="2" id="KW-0269">Exonuclease</keyword>
<dbReference type="Proteomes" id="UP000676194">
    <property type="component" value="Chromosome"/>
</dbReference>
<accession>A0A8E6B7G9</accession>
<dbReference type="Gene3D" id="3.30.420.10">
    <property type="entry name" value="Ribonuclease H-like superfamily/Ribonuclease H"/>
    <property type="match status" value="1"/>
</dbReference>
<dbReference type="GO" id="GO:0005829">
    <property type="term" value="C:cytosol"/>
    <property type="evidence" value="ECO:0007669"/>
    <property type="project" value="TreeGrafter"/>
</dbReference>
<evidence type="ECO:0000259" key="1">
    <source>
        <dbReference type="SMART" id="SM00479"/>
    </source>
</evidence>
<sequence length="187" mass="20860">MSLNTRFLAIDFETADNGRDSACAVGLVRFVGGEIVDRKQFLIRPPRRNILYTYIHGIKWEHVKDQPNFAELWPLLEVEFRETDCLVAHNAGFDAAVLKGCCTTAGVPLPVTPFICTVVLARKAWRVYPTKLPDVCRYLDIHLKHHDALSDAEACARIVIAAQKAGRDHLIKVPSAPATPTLAKKLF</sequence>
<dbReference type="CDD" id="cd06130">
    <property type="entry name" value="DNA_pol_III_epsilon_like"/>
    <property type="match status" value="1"/>
</dbReference>
<dbReference type="Pfam" id="PF00929">
    <property type="entry name" value="RNase_T"/>
    <property type="match status" value="1"/>
</dbReference>
<dbReference type="PANTHER" id="PTHR30231:SF42">
    <property type="entry name" value="EXONUCLEASE"/>
    <property type="match status" value="1"/>
</dbReference>
<reference evidence="2" key="1">
    <citation type="submission" date="2021-05" db="EMBL/GenBank/DDBJ databases">
        <title>Complete genome sequence of the cellulolytic planctomycete Telmatocola sphagniphila SP2T and characterization of the first cellulase from planctomycetes.</title>
        <authorList>
            <person name="Rakitin A.L."/>
            <person name="Beletsky A.V."/>
            <person name="Naumoff D.G."/>
            <person name="Kulichevskaya I.S."/>
            <person name="Mardanov A.V."/>
            <person name="Ravin N.V."/>
            <person name="Dedysh S.N."/>
        </authorList>
    </citation>
    <scope>NUCLEOTIDE SEQUENCE</scope>
    <source>
        <strain evidence="2">SP2T</strain>
    </source>
</reference>
<dbReference type="InterPro" id="IPR036397">
    <property type="entry name" value="RNaseH_sf"/>
</dbReference>
<dbReference type="EMBL" id="CP074694">
    <property type="protein sequence ID" value="QVL32556.1"/>
    <property type="molecule type" value="Genomic_DNA"/>
</dbReference>
<dbReference type="PANTHER" id="PTHR30231">
    <property type="entry name" value="DNA POLYMERASE III SUBUNIT EPSILON"/>
    <property type="match status" value="1"/>
</dbReference>
<name>A0A8E6B7G9_9BACT</name>
<evidence type="ECO:0000313" key="3">
    <source>
        <dbReference type="Proteomes" id="UP000676194"/>
    </source>
</evidence>
<protein>
    <submittedName>
        <fullName evidence="2">3'-5' exonuclease</fullName>
    </submittedName>
</protein>
<evidence type="ECO:0000313" key="2">
    <source>
        <dbReference type="EMBL" id="QVL32556.1"/>
    </source>
</evidence>
<dbReference type="GO" id="GO:0003676">
    <property type="term" value="F:nucleic acid binding"/>
    <property type="evidence" value="ECO:0007669"/>
    <property type="project" value="InterPro"/>
</dbReference>
<keyword evidence="2" id="KW-0378">Hydrolase</keyword>
<dbReference type="AlphaFoldDB" id="A0A8E6B7G9"/>
<feature type="domain" description="Exonuclease" evidence="1">
    <location>
        <begin position="6"/>
        <end position="168"/>
    </location>
</feature>
<dbReference type="RefSeq" id="WP_213497448.1">
    <property type="nucleotide sequence ID" value="NZ_CP074694.1"/>
</dbReference>
<dbReference type="InterPro" id="IPR013520">
    <property type="entry name" value="Ribonucl_H"/>
</dbReference>
<dbReference type="SMART" id="SM00479">
    <property type="entry name" value="EXOIII"/>
    <property type="match status" value="1"/>
</dbReference>
<keyword evidence="3" id="KW-1185">Reference proteome</keyword>
<dbReference type="SUPFAM" id="SSF53098">
    <property type="entry name" value="Ribonuclease H-like"/>
    <property type="match status" value="1"/>
</dbReference>
<gene>
    <name evidence="2" type="ORF">KIH39_01160</name>
</gene>